<evidence type="ECO:0000313" key="2">
    <source>
        <dbReference type="Proteomes" id="UP000245137"/>
    </source>
</evidence>
<evidence type="ECO:0000313" key="1">
    <source>
        <dbReference type="EMBL" id="PWB94941.1"/>
    </source>
</evidence>
<dbReference type="EMBL" id="PUIV01000005">
    <property type="protein sequence ID" value="PWB94941.1"/>
    <property type="molecule type" value="Genomic_DNA"/>
</dbReference>
<dbReference type="Pfam" id="PF10983">
    <property type="entry name" value="DUF2793"/>
    <property type="match status" value="1"/>
</dbReference>
<gene>
    <name evidence="1" type="ORF">C5689_05735</name>
</gene>
<dbReference type="OrthoDB" id="564699at2"/>
<comment type="caution">
    <text evidence="1">The sequence shown here is derived from an EMBL/GenBank/DDBJ whole genome shotgun (WGS) entry which is preliminary data.</text>
</comment>
<name>A0A2U1STK1_METSR</name>
<dbReference type="AlphaFoldDB" id="A0A2U1STK1"/>
<sequence>MTETTHLALPYIDAAQAQKHVTHNEALQLLDSMTQLSVIDRRASPPASPEEGDRHLVVATAAGGFAGKEQMIAARHAGAWVFLAPKAGWRAYVESEEELLLFDGSSWIDAGLALRELANLSRLGVGATADAVDRLAVKTNAALLAALTVAEGGAGDMRLKLEKEAAGDTVSQLYQSNWSGRAETGLIGDDNFHVKVSADGTIWREALIVDRTSGRVAFPSGMGDGAPVGFRNRLRNAAFAINQRGVAGTVTLAAGQYGHDGVKAGAAGATYTFSSSGIDTSLSISAGSLILPIEAALIEGGAFALAHEGTSQARVWQGNGFAGSGAYAAASRGAPLLASGLIANAQTNVEFSGGSILRPQFEPGAHASDFERRPSGVELALCQRYFTTLSVGWAGVATAIYQFAGGYIPFPVHMRATPTASAPTGGVGYNVVDEFVDLISQSGFRYLIRAAGEGSFTSANSIVTFSAEI</sequence>
<dbReference type="Proteomes" id="UP000245137">
    <property type="component" value="Unassembled WGS sequence"/>
</dbReference>
<reference evidence="1 2" key="1">
    <citation type="journal article" date="2018" name="Appl. Microbiol. Biotechnol.">
        <title>Co-cultivation of the strictly anaerobic methanogen Methanosarcina barkeri with aerobic methanotrophs in an oxygen-limited membrane bioreactor.</title>
        <authorList>
            <person name="In 't Zandt M.H."/>
            <person name="van den Bosch T.J.M."/>
            <person name="Rijkers R."/>
            <person name="van Kessel M.A.H.J."/>
            <person name="Jetten M.S.M."/>
            <person name="Welte C.U."/>
        </authorList>
    </citation>
    <scope>NUCLEOTIDE SEQUENCE [LARGE SCALE GENOMIC DNA]</scope>
    <source>
        <strain evidence="1 2">DSM 17706</strain>
    </source>
</reference>
<dbReference type="RefSeq" id="WP_108916310.1">
    <property type="nucleotide sequence ID" value="NZ_BGJY01000005.1"/>
</dbReference>
<keyword evidence="2" id="KW-1185">Reference proteome</keyword>
<dbReference type="InterPro" id="IPR021251">
    <property type="entry name" value="DUF2793"/>
</dbReference>
<organism evidence="1 2">
    <name type="scientific">Methylosinus sporium</name>
    <dbReference type="NCBI Taxonomy" id="428"/>
    <lineage>
        <taxon>Bacteria</taxon>
        <taxon>Pseudomonadati</taxon>
        <taxon>Pseudomonadota</taxon>
        <taxon>Alphaproteobacteria</taxon>
        <taxon>Hyphomicrobiales</taxon>
        <taxon>Methylocystaceae</taxon>
        <taxon>Methylosinus</taxon>
    </lineage>
</organism>
<protein>
    <recommendedName>
        <fullName evidence="3">DUF2793 domain-containing protein</fullName>
    </recommendedName>
</protein>
<accession>A0A2U1STK1</accession>
<evidence type="ECO:0008006" key="3">
    <source>
        <dbReference type="Google" id="ProtNLM"/>
    </source>
</evidence>
<proteinExistence type="predicted"/>